<dbReference type="PANTHER" id="PTHR48069:SF3">
    <property type="entry name" value="DIHYDROFOLATE REDUCTASE"/>
    <property type="match status" value="1"/>
</dbReference>
<evidence type="ECO:0000313" key="10">
    <source>
        <dbReference type="EMBL" id="MEK8052437.1"/>
    </source>
</evidence>
<evidence type="ECO:0000256" key="5">
    <source>
        <dbReference type="ARBA" id="ARBA00022857"/>
    </source>
</evidence>
<comment type="similarity">
    <text evidence="2 8">Belongs to the dihydrofolate reductase family.</text>
</comment>
<dbReference type="Gene3D" id="3.40.430.10">
    <property type="entry name" value="Dihydrofolate Reductase, subunit A"/>
    <property type="match status" value="1"/>
</dbReference>
<dbReference type="Pfam" id="PF00186">
    <property type="entry name" value="DHFR_1"/>
    <property type="match status" value="1"/>
</dbReference>
<evidence type="ECO:0000256" key="2">
    <source>
        <dbReference type="ARBA" id="ARBA00009539"/>
    </source>
</evidence>
<evidence type="ECO:0000313" key="11">
    <source>
        <dbReference type="Proteomes" id="UP001365405"/>
    </source>
</evidence>
<evidence type="ECO:0000256" key="8">
    <source>
        <dbReference type="PIRNR" id="PIRNR000194"/>
    </source>
</evidence>
<keyword evidence="4 8" id="KW-0554">One-carbon metabolism</keyword>
<evidence type="ECO:0000256" key="4">
    <source>
        <dbReference type="ARBA" id="ARBA00022563"/>
    </source>
</evidence>
<accession>A0ABU9CKT4</accession>
<dbReference type="InterPro" id="IPR012259">
    <property type="entry name" value="DHFR"/>
</dbReference>
<dbReference type="EC" id="1.5.1.3" evidence="3 8"/>
<protein>
    <recommendedName>
        <fullName evidence="3 8">Dihydrofolate reductase</fullName>
        <ecNumber evidence="3 8">1.5.1.3</ecNumber>
    </recommendedName>
</protein>
<comment type="pathway">
    <text evidence="1 8">Cofactor biosynthesis; tetrahydrofolate biosynthesis; 5,6,7,8-tetrahydrofolate from 7,8-dihydrofolate: step 1/1.</text>
</comment>
<dbReference type="SUPFAM" id="SSF53597">
    <property type="entry name" value="Dihydrofolate reductase-like"/>
    <property type="match status" value="1"/>
</dbReference>
<dbReference type="PROSITE" id="PS51330">
    <property type="entry name" value="DHFR_2"/>
    <property type="match status" value="1"/>
</dbReference>
<sequence>MNPSISHPSISHQGALSLIASVARNGSIGKGNELVWDEPADKRWFRQTTMGCPVIMGRKTWDSIPARFRPLPGRLNIVITRQAGWQAAGAEVVHALADAVTLARGRQPDARRIFVIGGGQLYSEAVLLADELVLTEIDADLPGDTHFPAWDRQAFTEVQRLPQHTAAADGQAPTAFAFVTYQRTR</sequence>
<evidence type="ECO:0000256" key="3">
    <source>
        <dbReference type="ARBA" id="ARBA00012856"/>
    </source>
</evidence>
<keyword evidence="6 8" id="KW-0560">Oxidoreductase</keyword>
<dbReference type="PIRSF" id="PIRSF000194">
    <property type="entry name" value="DHFR"/>
    <property type="match status" value="1"/>
</dbReference>
<comment type="catalytic activity">
    <reaction evidence="8">
        <text>(6S)-5,6,7,8-tetrahydrofolate + NADP(+) = 7,8-dihydrofolate + NADPH + H(+)</text>
        <dbReference type="Rhea" id="RHEA:15009"/>
        <dbReference type="ChEBI" id="CHEBI:15378"/>
        <dbReference type="ChEBI" id="CHEBI:57451"/>
        <dbReference type="ChEBI" id="CHEBI:57453"/>
        <dbReference type="ChEBI" id="CHEBI:57783"/>
        <dbReference type="ChEBI" id="CHEBI:58349"/>
        <dbReference type="EC" id="1.5.1.3"/>
    </reaction>
</comment>
<feature type="domain" description="DHFR" evidence="9">
    <location>
        <begin position="15"/>
        <end position="183"/>
    </location>
</feature>
<dbReference type="CDD" id="cd00209">
    <property type="entry name" value="DHFR"/>
    <property type="match status" value="1"/>
</dbReference>
<dbReference type="RefSeq" id="WP_341412147.1">
    <property type="nucleotide sequence ID" value="NZ_JBBUTH010000009.1"/>
</dbReference>
<dbReference type="PRINTS" id="PR00070">
    <property type="entry name" value="DHFR"/>
</dbReference>
<keyword evidence="5 8" id="KW-0521">NADP</keyword>
<dbReference type="PANTHER" id="PTHR48069">
    <property type="entry name" value="DIHYDROFOLATE REDUCTASE"/>
    <property type="match status" value="1"/>
</dbReference>
<proteinExistence type="inferred from homology"/>
<dbReference type="InterPro" id="IPR001796">
    <property type="entry name" value="DHFR_dom"/>
</dbReference>
<gene>
    <name evidence="10" type="ORF">AACH10_19450</name>
</gene>
<evidence type="ECO:0000256" key="1">
    <source>
        <dbReference type="ARBA" id="ARBA00004903"/>
    </source>
</evidence>
<organism evidence="10 11">
    <name type="scientific">Pseudaquabacterium inlustre</name>
    <dbReference type="NCBI Taxonomy" id="2984192"/>
    <lineage>
        <taxon>Bacteria</taxon>
        <taxon>Pseudomonadati</taxon>
        <taxon>Pseudomonadota</taxon>
        <taxon>Betaproteobacteria</taxon>
        <taxon>Burkholderiales</taxon>
        <taxon>Sphaerotilaceae</taxon>
        <taxon>Pseudaquabacterium</taxon>
    </lineage>
</organism>
<evidence type="ECO:0000256" key="6">
    <source>
        <dbReference type="ARBA" id="ARBA00023002"/>
    </source>
</evidence>
<evidence type="ECO:0000256" key="7">
    <source>
        <dbReference type="ARBA" id="ARBA00025067"/>
    </source>
</evidence>
<dbReference type="EMBL" id="JBBUTH010000009">
    <property type="protein sequence ID" value="MEK8052437.1"/>
    <property type="molecule type" value="Genomic_DNA"/>
</dbReference>
<comment type="function">
    <text evidence="7 8">Key enzyme in folate metabolism. Catalyzes an essential reaction for de novo glycine and purine synthesis, and for DNA precursor synthesis.</text>
</comment>
<evidence type="ECO:0000259" key="9">
    <source>
        <dbReference type="PROSITE" id="PS51330"/>
    </source>
</evidence>
<dbReference type="InterPro" id="IPR024072">
    <property type="entry name" value="DHFR-like_dom_sf"/>
</dbReference>
<dbReference type="Proteomes" id="UP001365405">
    <property type="component" value="Unassembled WGS sequence"/>
</dbReference>
<comment type="caution">
    <text evidence="10">The sequence shown here is derived from an EMBL/GenBank/DDBJ whole genome shotgun (WGS) entry which is preliminary data.</text>
</comment>
<dbReference type="GO" id="GO:0004146">
    <property type="term" value="F:dihydrofolate reductase activity"/>
    <property type="evidence" value="ECO:0007669"/>
    <property type="project" value="UniProtKB-EC"/>
</dbReference>
<name>A0ABU9CKT4_9BURK</name>
<reference evidence="10 11" key="1">
    <citation type="submission" date="2024-04" db="EMBL/GenBank/DDBJ databases">
        <title>Novel species of the genus Ideonella isolated from streams.</title>
        <authorList>
            <person name="Lu H."/>
        </authorList>
    </citation>
    <scope>NUCLEOTIDE SEQUENCE [LARGE SCALE GENOMIC DNA]</scope>
    <source>
        <strain evidence="10 11">DXS22W</strain>
    </source>
</reference>
<keyword evidence="11" id="KW-1185">Reference proteome</keyword>